<dbReference type="EMBL" id="JBBMFE010000017">
    <property type="protein sequence ID" value="MEQ2473693.1"/>
    <property type="molecule type" value="Genomic_DNA"/>
</dbReference>
<keyword evidence="7 9" id="KW-1133">Transmembrane helix</keyword>
<feature type="transmembrane region" description="Helical" evidence="9">
    <location>
        <begin position="28"/>
        <end position="52"/>
    </location>
</feature>
<reference evidence="10 11" key="1">
    <citation type="submission" date="2024-03" db="EMBL/GenBank/DDBJ databases">
        <title>Human intestinal bacterial collection.</title>
        <authorList>
            <person name="Pauvert C."/>
            <person name="Hitch T.C.A."/>
            <person name="Clavel T."/>
        </authorList>
    </citation>
    <scope>NUCLEOTIDE SEQUENCE [LARGE SCALE GENOMIC DNA]</scope>
    <source>
        <strain evidence="10 11">CLA-AA-H132</strain>
    </source>
</reference>
<dbReference type="Pfam" id="PF03609">
    <property type="entry name" value="EII-Sor"/>
    <property type="match status" value="1"/>
</dbReference>
<keyword evidence="3" id="KW-1003">Cell membrane</keyword>
<accession>A0ABV1FKS4</accession>
<feature type="transmembrane region" description="Helical" evidence="9">
    <location>
        <begin position="177"/>
        <end position="200"/>
    </location>
</feature>
<keyword evidence="8 9" id="KW-0472">Membrane</keyword>
<feature type="transmembrane region" description="Helical" evidence="9">
    <location>
        <begin position="142"/>
        <end position="165"/>
    </location>
</feature>
<keyword evidence="4 10" id="KW-0762">Sugar transport</keyword>
<feature type="transmembrane region" description="Helical" evidence="9">
    <location>
        <begin position="212"/>
        <end position="242"/>
    </location>
</feature>
<evidence type="ECO:0000256" key="7">
    <source>
        <dbReference type="ARBA" id="ARBA00022989"/>
    </source>
</evidence>
<protein>
    <submittedName>
        <fullName evidence="10">PTS sugar transporter subunit IIC</fullName>
    </submittedName>
</protein>
<keyword evidence="6 9" id="KW-0812">Transmembrane</keyword>
<evidence type="ECO:0000256" key="4">
    <source>
        <dbReference type="ARBA" id="ARBA00022597"/>
    </source>
</evidence>
<dbReference type="PROSITE" id="PS51106">
    <property type="entry name" value="PTS_EIIC_TYPE_4"/>
    <property type="match status" value="1"/>
</dbReference>
<evidence type="ECO:0000256" key="3">
    <source>
        <dbReference type="ARBA" id="ARBA00022475"/>
    </source>
</evidence>
<dbReference type="PANTHER" id="PTHR32502">
    <property type="entry name" value="N-ACETYLGALACTOSAMINE PERMEASE II COMPONENT-RELATED"/>
    <property type="match status" value="1"/>
</dbReference>
<evidence type="ECO:0000256" key="2">
    <source>
        <dbReference type="ARBA" id="ARBA00022448"/>
    </source>
</evidence>
<evidence type="ECO:0000256" key="9">
    <source>
        <dbReference type="SAM" id="Phobius"/>
    </source>
</evidence>
<evidence type="ECO:0000313" key="10">
    <source>
        <dbReference type="EMBL" id="MEQ2473693.1"/>
    </source>
</evidence>
<sequence length="265" mass="28284">MFNPLQVILLALLVGVWTWQKYNLQMFYYASVAYLGFFTGLIMGDVTTGMLVGGSMCLMSLGLFGAGGSSVPEYQVGCIAGAAFAIAMGKSGQDAVTTALTVGVPVAALGTQLDVLGKTSGSIFVHKMMACSEKQDWKGMGVWMWASQIPFIGVWVLPIILLTTVGSSYVELVINAIPAWLNAGLNVASGMLPALGFAILLRQMPLKKYGYFLLAGFVMASYLGMSMLAIAMVGVVICMFIFQMKEENDKRTATATVQGGDNEDE</sequence>
<keyword evidence="2" id="KW-0813">Transport</keyword>
<gene>
    <name evidence="10" type="ORF">WMO29_14530</name>
</gene>
<evidence type="ECO:0000256" key="1">
    <source>
        <dbReference type="ARBA" id="ARBA00004651"/>
    </source>
</evidence>
<name>A0ABV1FKS4_9FIRM</name>
<dbReference type="InterPro" id="IPR050303">
    <property type="entry name" value="GatZ_KbaZ_carbometab"/>
</dbReference>
<organism evidence="10 11">
    <name type="scientific">Laedolimicola intestinihominis</name>
    <dbReference type="NCBI Taxonomy" id="3133166"/>
    <lineage>
        <taxon>Bacteria</taxon>
        <taxon>Bacillati</taxon>
        <taxon>Bacillota</taxon>
        <taxon>Clostridia</taxon>
        <taxon>Lachnospirales</taxon>
        <taxon>Lachnospiraceae</taxon>
        <taxon>Laedolimicola</taxon>
    </lineage>
</organism>
<comment type="caution">
    <text evidence="10">The sequence shown here is derived from an EMBL/GenBank/DDBJ whole genome shotgun (WGS) entry which is preliminary data.</text>
</comment>
<dbReference type="Proteomes" id="UP001438008">
    <property type="component" value="Unassembled WGS sequence"/>
</dbReference>
<keyword evidence="5" id="KW-0598">Phosphotransferase system</keyword>
<keyword evidence="11" id="KW-1185">Reference proteome</keyword>
<evidence type="ECO:0000256" key="8">
    <source>
        <dbReference type="ARBA" id="ARBA00023136"/>
    </source>
</evidence>
<evidence type="ECO:0000256" key="5">
    <source>
        <dbReference type="ARBA" id="ARBA00022683"/>
    </source>
</evidence>
<dbReference type="InterPro" id="IPR004700">
    <property type="entry name" value="PTS_IIC_man"/>
</dbReference>
<dbReference type="PANTHER" id="PTHR32502:SF28">
    <property type="entry name" value="PHOSPHOTRANSFERASE SYSTEM SUGAR-SPECIFIC EIIC COMPONENT"/>
    <property type="match status" value="1"/>
</dbReference>
<comment type="subcellular location">
    <subcellularLocation>
        <location evidence="1">Cell membrane</location>
        <topology evidence="1">Multi-pass membrane protein</topology>
    </subcellularLocation>
</comment>
<dbReference type="RefSeq" id="WP_349165275.1">
    <property type="nucleotide sequence ID" value="NZ_JBBMFE010000017.1"/>
</dbReference>
<proteinExistence type="predicted"/>
<evidence type="ECO:0000256" key="6">
    <source>
        <dbReference type="ARBA" id="ARBA00022692"/>
    </source>
</evidence>
<evidence type="ECO:0000313" key="11">
    <source>
        <dbReference type="Proteomes" id="UP001438008"/>
    </source>
</evidence>